<proteinExistence type="predicted"/>
<feature type="non-terminal residue" evidence="1">
    <location>
        <position position="107"/>
    </location>
</feature>
<sequence>MSFPYKKVLVIGATSGIGEDLASKFISEGHNVVAVGRRQEKLDQFVQKHGKDKADSMVFDITKLDKIPSFVKDVTSAHPDVDCVFMNSGIQRGFNFAKPETVDLNTV</sequence>
<accession>A0ACC3DGG7</accession>
<dbReference type="EMBL" id="JAWDJW010004828">
    <property type="protein sequence ID" value="KAK3071543.1"/>
    <property type="molecule type" value="Genomic_DNA"/>
</dbReference>
<organism evidence="1 2">
    <name type="scientific">Coniosporium uncinatum</name>
    <dbReference type="NCBI Taxonomy" id="93489"/>
    <lineage>
        <taxon>Eukaryota</taxon>
        <taxon>Fungi</taxon>
        <taxon>Dikarya</taxon>
        <taxon>Ascomycota</taxon>
        <taxon>Pezizomycotina</taxon>
        <taxon>Dothideomycetes</taxon>
        <taxon>Dothideomycetes incertae sedis</taxon>
        <taxon>Coniosporium</taxon>
    </lineage>
</organism>
<dbReference type="Proteomes" id="UP001186974">
    <property type="component" value="Unassembled WGS sequence"/>
</dbReference>
<protein>
    <submittedName>
        <fullName evidence="1">Uncharacterized protein</fullName>
    </submittedName>
</protein>
<comment type="caution">
    <text evidence="1">The sequence shown here is derived from an EMBL/GenBank/DDBJ whole genome shotgun (WGS) entry which is preliminary data.</text>
</comment>
<reference evidence="1" key="1">
    <citation type="submission" date="2024-09" db="EMBL/GenBank/DDBJ databases">
        <title>Black Yeasts Isolated from many extreme environments.</title>
        <authorList>
            <person name="Coleine C."/>
            <person name="Stajich J.E."/>
            <person name="Selbmann L."/>
        </authorList>
    </citation>
    <scope>NUCLEOTIDE SEQUENCE</scope>
    <source>
        <strain evidence="1">CCFEE 5737</strain>
    </source>
</reference>
<evidence type="ECO:0000313" key="2">
    <source>
        <dbReference type="Proteomes" id="UP001186974"/>
    </source>
</evidence>
<keyword evidence="2" id="KW-1185">Reference proteome</keyword>
<evidence type="ECO:0000313" key="1">
    <source>
        <dbReference type="EMBL" id="KAK3071543.1"/>
    </source>
</evidence>
<gene>
    <name evidence="1" type="ORF">LTS18_014838</name>
</gene>
<name>A0ACC3DGG7_9PEZI</name>